<keyword evidence="3" id="KW-1185">Reference proteome</keyword>
<protein>
    <submittedName>
        <fullName evidence="2">Uncharacterized protein</fullName>
    </submittedName>
</protein>
<feature type="compositionally biased region" description="Basic and acidic residues" evidence="1">
    <location>
        <begin position="20"/>
        <end position="29"/>
    </location>
</feature>
<evidence type="ECO:0000256" key="1">
    <source>
        <dbReference type="SAM" id="MobiDB-lite"/>
    </source>
</evidence>
<dbReference type="AlphaFoldDB" id="W2SIA4"/>
<gene>
    <name evidence="2" type="ORF">NECAME_05570</name>
</gene>
<reference evidence="3" key="1">
    <citation type="journal article" date="2014" name="Nat. Genet.">
        <title>Genome of the human hookworm Necator americanus.</title>
        <authorList>
            <person name="Tang Y.T."/>
            <person name="Gao X."/>
            <person name="Rosa B.A."/>
            <person name="Abubucker S."/>
            <person name="Hallsworth-Pepin K."/>
            <person name="Martin J."/>
            <person name="Tyagi R."/>
            <person name="Heizer E."/>
            <person name="Zhang X."/>
            <person name="Bhonagiri-Palsikar V."/>
            <person name="Minx P."/>
            <person name="Warren W.C."/>
            <person name="Wang Q."/>
            <person name="Zhan B."/>
            <person name="Hotez P.J."/>
            <person name="Sternberg P.W."/>
            <person name="Dougall A."/>
            <person name="Gaze S.T."/>
            <person name="Mulvenna J."/>
            <person name="Sotillo J."/>
            <person name="Ranganathan S."/>
            <person name="Rabelo E.M."/>
            <person name="Wilson R.K."/>
            <person name="Felgner P.L."/>
            <person name="Bethony J."/>
            <person name="Hawdon J.M."/>
            <person name="Gasser R.B."/>
            <person name="Loukas A."/>
            <person name="Mitreva M."/>
        </authorList>
    </citation>
    <scope>NUCLEOTIDE SEQUENCE [LARGE SCALE GENOMIC DNA]</scope>
</reference>
<feature type="region of interest" description="Disordered" evidence="1">
    <location>
        <begin position="1"/>
        <end position="40"/>
    </location>
</feature>
<dbReference type="EMBL" id="KI669253">
    <property type="protein sequence ID" value="ETN68487.1"/>
    <property type="molecule type" value="Genomic_DNA"/>
</dbReference>
<evidence type="ECO:0000313" key="2">
    <source>
        <dbReference type="EMBL" id="ETN68487.1"/>
    </source>
</evidence>
<evidence type="ECO:0000313" key="3">
    <source>
        <dbReference type="Proteomes" id="UP000053676"/>
    </source>
</evidence>
<organism evidence="2 3">
    <name type="scientific">Necator americanus</name>
    <name type="common">Human hookworm</name>
    <dbReference type="NCBI Taxonomy" id="51031"/>
    <lineage>
        <taxon>Eukaryota</taxon>
        <taxon>Metazoa</taxon>
        <taxon>Ecdysozoa</taxon>
        <taxon>Nematoda</taxon>
        <taxon>Chromadorea</taxon>
        <taxon>Rhabditida</taxon>
        <taxon>Rhabditina</taxon>
        <taxon>Rhabditomorpha</taxon>
        <taxon>Strongyloidea</taxon>
        <taxon>Ancylostomatidae</taxon>
        <taxon>Bunostominae</taxon>
        <taxon>Necator</taxon>
    </lineage>
</organism>
<name>W2SIA4_NECAM</name>
<sequence>MLKRKAGAKRGMDIAPNHSLPERQLKNEGTKQTTCFKTNDANEQMRNEYIDEGRNPIFVLRQITKRASLPRPT</sequence>
<accession>W2SIA4</accession>
<dbReference type="Proteomes" id="UP000053676">
    <property type="component" value="Unassembled WGS sequence"/>
</dbReference>
<feature type="compositionally biased region" description="Polar residues" evidence="1">
    <location>
        <begin position="30"/>
        <end position="40"/>
    </location>
</feature>
<dbReference type="KEGG" id="nai:NECAME_05570"/>
<proteinExistence type="predicted"/>